<comment type="caution">
    <text evidence="3">The sequence shown here is derived from an EMBL/GenBank/DDBJ whole genome shotgun (WGS) entry which is preliminary data.</text>
</comment>
<evidence type="ECO:0000259" key="2">
    <source>
        <dbReference type="PROSITE" id="PS50125"/>
    </source>
</evidence>
<comment type="similarity">
    <text evidence="1">Belongs to the adenylyl cyclase class-3 family.</text>
</comment>
<dbReference type="CDD" id="cd07302">
    <property type="entry name" value="CHD"/>
    <property type="match status" value="1"/>
</dbReference>
<dbReference type="InterPro" id="IPR029787">
    <property type="entry name" value="Nucleotide_cyclase"/>
</dbReference>
<dbReference type="PANTHER" id="PTHR43081:SF19">
    <property type="entry name" value="PH-SENSITIVE ADENYLATE CYCLASE RV1264"/>
    <property type="match status" value="1"/>
</dbReference>
<dbReference type="Pfam" id="PF19363">
    <property type="entry name" value="DUF5939"/>
    <property type="match status" value="1"/>
</dbReference>
<dbReference type="PANTHER" id="PTHR43081">
    <property type="entry name" value="ADENYLATE CYCLASE, TERMINAL-DIFFERENTIATION SPECIFIC-RELATED"/>
    <property type="match status" value="1"/>
</dbReference>
<name>A0ABT1Y914_9BACL</name>
<dbReference type="Gene3D" id="3.30.70.1230">
    <property type="entry name" value="Nucleotide cyclase"/>
    <property type="match status" value="1"/>
</dbReference>
<dbReference type="PROSITE" id="PS50125">
    <property type="entry name" value="GUANYLATE_CYCLASE_2"/>
    <property type="match status" value="1"/>
</dbReference>
<dbReference type="RefSeq" id="WP_258211302.1">
    <property type="nucleotide sequence ID" value="NZ_JANQBD010000001.1"/>
</dbReference>
<evidence type="ECO:0000313" key="4">
    <source>
        <dbReference type="Proteomes" id="UP001300012"/>
    </source>
</evidence>
<keyword evidence="4" id="KW-1185">Reference proteome</keyword>
<organism evidence="3 4">
    <name type="scientific">Paenibacillus radicis</name>
    <name type="common">ex Xue et al. 2023</name>
    <dbReference type="NCBI Taxonomy" id="2972489"/>
    <lineage>
        <taxon>Bacteria</taxon>
        <taxon>Bacillati</taxon>
        <taxon>Bacillota</taxon>
        <taxon>Bacilli</taxon>
        <taxon>Bacillales</taxon>
        <taxon>Paenibacillaceae</taxon>
        <taxon>Paenibacillus</taxon>
    </lineage>
</organism>
<protein>
    <submittedName>
        <fullName evidence="3">Adenylate/guanylate cyclase domain-containing protein</fullName>
    </submittedName>
</protein>
<sequence length="656" mass="73693">MSLPAQKHVFEQEFALSRHRVWELLSNTDHLNRVIGLFPIRTKSFRFQTTDFIQELTAKVAGVVPMKWQEHPFQWIRNERYDVVREYRGGPLKRFFGGIELRDAETVLSDGSRATIVKLFAEFTPANAAGIVAIPIVGISSMRKTMKYLHSCVKLAGQEKEYLLPQPKSNFVINNAELELLLSGLGQGFEDSRMLLCFKEHLKASGDNEVVDMRPYELAARWGVDREAVLRLFLYATKLGITNLSWHLICPNCRVPKAGAVTMSGLQPQYHCDFCGINYEAAFDRYVELCFSVHPNIRRACKQIFCIGGPMITPHIHVQLEIPAGSSKTIFYPDVKEELRLRVLRSNHTLYFQQENKESLEDAISPFQEQLFDGSNSTTEDETVLHYDGSQWSFLAFQMAKPGSALKLVNKSSSTIIAVLENCSWKDAVTASKVTAMHEFRSMFSSEVLAPGQQVGIESVTLLFSDLLGSTAFYEHVGDAHAYGQVRKHFDFLQEWVHRNKGTIVKTIGDAVMAVFEYPENAVKAALDIQTHVDEFNKNFPSETPIVIKIGLQHGPAIVVNSNHILDYFGRTVNQASRTQGLSVGRDIIVSRECVERLGVRALLDTYPSNVELFEQTLKGIEGVLQLVRICVLKSDEHSTNADAEQEGAASADVLL</sequence>
<dbReference type="SUPFAM" id="SSF55961">
    <property type="entry name" value="Bet v1-like"/>
    <property type="match status" value="1"/>
</dbReference>
<gene>
    <name evidence="3" type="ORF">NV381_00565</name>
</gene>
<feature type="domain" description="Guanylate cyclase" evidence="2">
    <location>
        <begin position="461"/>
        <end position="580"/>
    </location>
</feature>
<dbReference type="EMBL" id="JANQBD010000001">
    <property type="protein sequence ID" value="MCR8629681.1"/>
    <property type="molecule type" value="Genomic_DNA"/>
</dbReference>
<dbReference type="SUPFAM" id="SSF55073">
    <property type="entry name" value="Nucleotide cyclase"/>
    <property type="match status" value="1"/>
</dbReference>
<dbReference type="SMART" id="SM00044">
    <property type="entry name" value="CYCc"/>
    <property type="match status" value="1"/>
</dbReference>
<accession>A0ABT1Y914</accession>
<dbReference type="Pfam" id="PF00211">
    <property type="entry name" value="Guanylate_cyc"/>
    <property type="match status" value="1"/>
</dbReference>
<reference evidence="3 4" key="1">
    <citation type="submission" date="2022-08" db="EMBL/GenBank/DDBJ databases">
        <title>Paenibacillus endoradicis sp. nov., Paenibacillus radicibacter sp. nov and Paenibacillus pararadicis sp. nov., three cold-adapted plant growth-promoting bacteria isolated from root of Larix gmelinii in Great Khingan.</title>
        <authorList>
            <person name="Xue H."/>
        </authorList>
    </citation>
    <scope>NUCLEOTIDE SEQUENCE [LARGE SCALE GENOMIC DNA]</scope>
    <source>
        <strain evidence="3 4">N5-1-1-5</strain>
    </source>
</reference>
<dbReference type="InterPro" id="IPR001054">
    <property type="entry name" value="A/G_cyclase"/>
</dbReference>
<dbReference type="InterPro" id="IPR050697">
    <property type="entry name" value="Adenylyl/Guanylyl_Cyclase_3/4"/>
</dbReference>
<dbReference type="Proteomes" id="UP001300012">
    <property type="component" value="Unassembled WGS sequence"/>
</dbReference>
<dbReference type="InterPro" id="IPR045983">
    <property type="entry name" value="GUC-dom-containing_N"/>
</dbReference>
<evidence type="ECO:0000313" key="3">
    <source>
        <dbReference type="EMBL" id="MCR8629681.1"/>
    </source>
</evidence>
<evidence type="ECO:0000256" key="1">
    <source>
        <dbReference type="ARBA" id="ARBA00005381"/>
    </source>
</evidence>
<proteinExistence type="inferred from homology"/>